<evidence type="ECO:0000256" key="1">
    <source>
        <dbReference type="SAM" id="Coils"/>
    </source>
</evidence>
<evidence type="ECO:0000313" key="3">
    <source>
        <dbReference type="Proteomes" id="UP000176444"/>
    </source>
</evidence>
<reference evidence="2 3" key="1">
    <citation type="journal article" date="2016" name="Nat. Commun.">
        <title>Thousands of microbial genomes shed light on interconnected biogeochemical processes in an aquifer system.</title>
        <authorList>
            <person name="Anantharaman K."/>
            <person name="Brown C.T."/>
            <person name="Hug L.A."/>
            <person name="Sharon I."/>
            <person name="Castelle C.J."/>
            <person name="Probst A.J."/>
            <person name="Thomas B.C."/>
            <person name="Singh A."/>
            <person name="Wilkins M.J."/>
            <person name="Karaoz U."/>
            <person name="Brodie E.L."/>
            <person name="Williams K.H."/>
            <person name="Hubbard S.S."/>
            <person name="Banfield J.F."/>
        </authorList>
    </citation>
    <scope>NUCLEOTIDE SEQUENCE [LARGE SCALE GENOMIC DNA]</scope>
</reference>
<dbReference type="InterPro" id="IPR019219">
    <property type="entry name" value="DUF2130"/>
</dbReference>
<proteinExistence type="predicted"/>
<gene>
    <name evidence="2" type="ORF">A2713_01335</name>
</gene>
<sequence>MVCPKCKKEFEITEAISHKMREDVLAKANIDHKEELAKIKAETEKRLKEESLKGLQRANEEKEKLEEKLLKGEKERKEFEKKVRDEALKKAEDEQRFKLKEKDLHIEELRKVNEDFKRKLEQGSQQRQGEAMELELEESLKLKFPNDEFVPIPKGIEGGDIWQKVIYQGRIVGSILWETKRTKAWQNIWISKLKNDASKIKSSEAIIVSQAVPSEITNFDRKEGVWITKYEHAISVCRYVRYLITNLTVIKSSSSHTREDWGKIRDYFMGDTFKYIMQAHFDGVKTLREILDAEKKSSLLKWKRQEDQIEKLDSNNINFYGDLKGIVGNSLPQIKGIDTTELGLQAENKT</sequence>
<comment type="caution">
    <text evidence="2">The sequence shown here is derived from an EMBL/GenBank/DDBJ whole genome shotgun (WGS) entry which is preliminary data.</text>
</comment>
<feature type="coiled-coil region" evidence="1">
    <location>
        <begin position="33"/>
        <end position="126"/>
    </location>
</feature>
<keyword evidence="1" id="KW-0175">Coiled coil</keyword>
<dbReference type="Pfam" id="PF09903">
    <property type="entry name" value="DUF2130"/>
    <property type="match status" value="1"/>
</dbReference>
<organism evidence="2 3">
    <name type="scientific">candidate division WWE3 bacterium RIFCSPHIGHO2_01_FULL_35_17</name>
    <dbReference type="NCBI Taxonomy" id="1802614"/>
    <lineage>
        <taxon>Bacteria</taxon>
        <taxon>Katanobacteria</taxon>
    </lineage>
</organism>
<evidence type="ECO:0008006" key="4">
    <source>
        <dbReference type="Google" id="ProtNLM"/>
    </source>
</evidence>
<accession>A0A1F4UPI3</accession>
<dbReference type="AlphaFoldDB" id="A0A1F4UPI3"/>
<dbReference type="Proteomes" id="UP000176444">
    <property type="component" value="Unassembled WGS sequence"/>
</dbReference>
<evidence type="ECO:0000313" key="2">
    <source>
        <dbReference type="EMBL" id="OGC46839.1"/>
    </source>
</evidence>
<dbReference type="EMBL" id="MEUX01000029">
    <property type="protein sequence ID" value="OGC46839.1"/>
    <property type="molecule type" value="Genomic_DNA"/>
</dbReference>
<protein>
    <recommendedName>
        <fullName evidence="4">DUF2130 domain-containing protein</fullName>
    </recommendedName>
</protein>
<name>A0A1F4UPI3_UNCKA</name>